<reference evidence="2" key="1">
    <citation type="journal article" date="2015" name="Genome Announc.">
        <title>Draft Genome Sequence of Tolypothrix boutellei Strain VB521301.</title>
        <authorList>
            <person name="Chandrababunaidu M.M."/>
            <person name="Singh D."/>
            <person name="Sen D."/>
            <person name="Bhan S."/>
            <person name="Das S."/>
            <person name="Gupta A."/>
            <person name="Adhikary S.P."/>
            <person name="Tripathy S."/>
        </authorList>
    </citation>
    <scope>NUCLEOTIDE SEQUENCE</scope>
    <source>
        <strain evidence="2">VB521301</strain>
    </source>
</reference>
<protein>
    <submittedName>
        <fullName evidence="2">Uncharacterized protein</fullName>
    </submittedName>
</protein>
<evidence type="ECO:0000256" key="1">
    <source>
        <dbReference type="SAM" id="Phobius"/>
    </source>
</evidence>
<keyword evidence="1" id="KW-0472">Membrane</keyword>
<dbReference type="EMBL" id="JHEG02000068">
    <property type="protein sequence ID" value="KIE06347.1"/>
    <property type="molecule type" value="Genomic_DNA"/>
</dbReference>
<proteinExistence type="predicted"/>
<dbReference type="OrthoDB" id="519162at2"/>
<accession>A0A0C1MVQ4</accession>
<sequence>MSFGEHFENAVIGFVDKVDAIIKRNHDWHEESIALGLITDSEKLKMLKAELYREVRLSNPNQAKISNLTSAIHTLEEIKHAEEARKFERLKHSYTFPVQLEVFTNTTIFLAIAVVMISYLGSFTCGDSRSQFCNNARVIPTQVDQFFKD</sequence>
<evidence type="ECO:0000313" key="2">
    <source>
        <dbReference type="EMBL" id="KIE06347.1"/>
    </source>
</evidence>
<keyword evidence="1" id="KW-1133">Transmembrane helix</keyword>
<comment type="caution">
    <text evidence="2">The sequence shown here is derived from an EMBL/GenBank/DDBJ whole genome shotgun (WGS) entry which is preliminary data.</text>
</comment>
<keyword evidence="1" id="KW-0812">Transmembrane</keyword>
<name>A0A0C1MVQ4_9CYAN</name>
<organism evidence="2">
    <name type="scientific">Tolypothrix bouteillei VB521301</name>
    <dbReference type="NCBI Taxonomy" id="1479485"/>
    <lineage>
        <taxon>Bacteria</taxon>
        <taxon>Bacillati</taxon>
        <taxon>Cyanobacteriota</taxon>
        <taxon>Cyanophyceae</taxon>
        <taxon>Nostocales</taxon>
        <taxon>Tolypothrichaceae</taxon>
        <taxon>Tolypothrix</taxon>
    </lineage>
</organism>
<dbReference type="AlphaFoldDB" id="A0A0C1MVQ4"/>
<gene>
    <name evidence="2" type="ORF">DA73_0245480</name>
</gene>
<dbReference type="STRING" id="1479485.DA73_0245480"/>
<feature type="transmembrane region" description="Helical" evidence="1">
    <location>
        <begin position="102"/>
        <end position="121"/>
    </location>
</feature>